<name>A0A2D2B3I5_9CAUL</name>
<proteinExistence type="inferred from homology"/>
<dbReference type="PANTHER" id="PTHR23023">
    <property type="entry name" value="DIMETHYLANILINE MONOOXYGENASE"/>
    <property type="match status" value="1"/>
</dbReference>
<gene>
    <name evidence="6" type="ORF">CSW64_00005</name>
</gene>
<evidence type="ECO:0000256" key="3">
    <source>
        <dbReference type="ARBA" id="ARBA00022827"/>
    </source>
</evidence>
<dbReference type="GO" id="GO:0050661">
    <property type="term" value="F:NADP binding"/>
    <property type="evidence" value="ECO:0007669"/>
    <property type="project" value="InterPro"/>
</dbReference>
<keyword evidence="4" id="KW-0560">Oxidoreductase</keyword>
<dbReference type="OrthoDB" id="312624at2"/>
<dbReference type="Pfam" id="PF05960">
    <property type="entry name" value="DUF885"/>
    <property type="match status" value="1"/>
</dbReference>
<protein>
    <recommendedName>
        <fullName evidence="5">trimethylamine monooxygenase</fullName>
        <ecNumber evidence="5">1.14.13.148</ecNumber>
    </recommendedName>
</protein>
<keyword evidence="7" id="KW-1185">Reference proteome</keyword>
<evidence type="ECO:0000256" key="1">
    <source>
        <dbReference type="ARBA" id="ARBA00009183"/>
    </source>
</evidence>
<evidence type="ECO:0000313" key="6">
    <source>
        <dbReference type="EMBL" id="ATQ44815.1"/>
    </source>
</evidence>
<dbReference type="EC" id="1.14.13.148" evidence="5"/>
<dbReference type="Gene3D" id="3.50.50.60">
    <property type="entry name" value="FAD/NAD(P)-binding domain"/>
    <property type="match status" value="1"/>
</dbReference>
<accession>A0A2D2B3I5</accession>
<organism evidence="6 7">
    <name type="scientific">Caulobacter mirabilis</name>
    <dbReference type="NCBI Taxonomy" id="69666"/>
    <lineage>
        <taxon>Bacteria</taxon>
        <taxon>Pseudomonadati</taxon>
        <taxon>Pseudomonadota</taxon>
        <taxon>Alphaproteobacteria</taxon>
        <taxon>Caulobacterales</taxon>
        <taxon>Caulobacteraceae</taxon>
        <taxon>Caulobacter</taxon>
    </lineage>
</organism>
<evidence type="ECO:0000256" key="4">
    <source>
        <dbReference type="ARBA" id="ARBA00023002"/>
    </source>
</evidence>
<dbReference type="Pfam" id="PF00743">
    <property type="entry name" value="FMO-like"/>
    <property type="match status" value="1"/>
</dbReference>
<dbReference type="GO" id="GO:0004499">
    <property type="term" value="F:N,N-dimethylaniline monooxygenase activity"/>
    <property type="evidence" value="ECO:0007669"/>
    <property type="project" value="InterPro"/>
</dbReference>
<dbReference type="KEGG" id="cmb:CSW64_00005"/>
<dbReference type="Proteomes" id="UP000228945">
    <property type="component" value="Chromosome"/>
</dbReference>
<dbReference type="GO" id="GO:0050660">
    <property type="term" value="F:flavin adenine dinucleotide binding"/>
    <property type="evidence" value="ECO:0007669"/>
    <property type="project" value="InterPro"/>
</dbReference>
<dbReference type="InterPro" id="IPR050346">
    <property type="entry name" value="FMO-like"/>
</dbReference>
<dbReference type="InterPro" id="IPR010281">
    <property type="entry name" value="DUF885"/>
</dbReference>
<dbReference type="EMBL" id="CP024201">
    <property type="protein sequence ID" value="ATQ44815.1"/>
    <property type="molecule type" value="Genomic_DNA"/>
</dbReference>
<comment type="similarity">
    <text evidence="1">Belongs to the FMO family.</text>
</comment>
<evidence type="ECO:0000313" key="7">
    <source>
        <dbReference type="Proteomes" id="UP000228945"/>
    </source>
</evidence>
<reference evidence="6 7" key="1">
    <citation type="submission" date="2017-10" db="EMBL/GenBank/DDBJ databases">
        <title>Genome sequence of Caulobacter mirabilis FWC38.</title>
        <authorList>
            <person name="Fiebig A."/>
            <person name="Crosson S."/>
        </authorList>
    </citation>
    <scope>NUCLEOTIDE SEQUENCE [LARGE SCALE GENOMIC DNA]</scope>
    <source>
        <strain evidence="6 7">FWC 38</strain>
    </source>
</reference>
<sequence length="667" mass="74274">MNLVRAGCSAQGSRNRPPVRMERMGWRGVMRIVRRRFIQCAGAAGLIGLGTPVAARADDTLDGVVTEFMSTPPGLRSNAILYRKADEEFPDLSYEGSERAAAQARRWIARLSPLKSAPLDDDARDTLGVLLWELETSLGHHRYYWLDSPLSADGSAIEIGIGRLATAPLQTTADLDQYLARLEAFPAYVGQVETKVRGQESRRVLSHRETVIAEVGHLDRILAAPADAFVPATGRLSKIPAAAAARFQATARALTEGRVVPALRRLADYLRSDYLPRTNDAVGLWRLPEGADYYRFLLRSNVTLDLDPSDVHARTLETVAEADRDLAALRREIGFQGSAEAFHAELLTGARWKASSVEEVSDRFTAGLRRFDPVYARFFERPPSTPFGVEPQAPEYNDIGDGHRQRACHSGPIAKTLWVSARRGVWVLPKYINGKPADKTAMPHWMPRKLGLSLARKMIKRTLGPWRTTGFPSRTTSRWEAHPSVSGEFLTRAGCGDVKFKPAIKALEGRKVRFADDSVEDVDAIVFATGYDMRFPFFDDPNLLPDADHRLPLFKRMMKPGAPNLFYMALAQPLPTLVNFAEQQSKLVAAYLTGRYMPPPDAEMERIIAKDEETHMAHYYKAKRHTIQVDFGVYVHDLLREIERGGRRAAAAGNRLPVPARAETVKA</sequence>
<dbReference type="AlphaFoldDB" id="A0A2D2B3I5"/>
<keyword evidence="2" id="KW-0285">Flavoprotein</keyword>
<dbReference type="InterPro" id="IPR020946">
    <property type="entry name" value="Flavin_mOase-like"/>
</dbReference>
<dbReference type="InterPro" id="IPR036188">
    <property type="entry name" value="FAD/NAD-bd_sf"/>
</dbReference>
<keyword evidence="3" id="KW-0274">FAD</keyword>
<evidence type="ECO:0000256" key="2">
    <source>
        <dbReference type="ARBA" id="ARBA00022630"/>
    </source>
</evidence>
<dbReference type="GO" id="GO:0034899">
    <property type="term" value="F:trimethylamine monooxygenase activity"/>
    <property type="evidence" value="ECO:0007669"/>
    <property type="project" value="UniProtKB-EC"/>
</dbReference>
<dbReference type="SUPFAM" id="SSF51905">
    <property type="entry name" value="FAD/NAD(P)-binding domain"/>
    <property type="match status" value="1"/>
</dbReference>
<evidence type="ECO:0000256" key="5">
    <source>
        <dbReference type="ARBA" id="ARBA00034528"/>
    </source>
</evidence>